<sequence length="174" mass="19781">VLKFTFTSAEVEYNNSDDEQDMPSFRHEESSDDNSDDLESDDSNSSMHYHQTSVTATSTNLVSNSSSNTQIVKTMQHIIYDSLFEYWNEPKMVGLLAMLLDLRLKTLSNWDKETQEKAKTKILNQFKSLISSNYEQTPTYSYSTNSNIHYNHLHSSIFGTSAIKNTTSGPLAKL</sequence>
<protein>
    <submittedName>
        <fullName evidence="2">35816_t:CDS:1</fullName>
    </submittedName>
</protein>
<comment type="caution">
    <text evidence="2">The sequence shown here is derived from an EMBL/GenBank/DDBJ whole genome shotgun (WGS) entry which is preliminary data.</text>
</comment>
<proteinExistence type="predicted"/>
<gene>
    <name evidence="2" type="ORF">GMARGA_LOCUS31692</name>
</gene>
<dbReference type="EMBL" id="CAJVQB010047943">
    <property type="protein sequence ID" value="CAG8833717.1"/>
    <property type="molecule type" value="Genomic_DNA"/>
</dbReference>
<feature type="non-terminal residue" evidence="2">
    <location>
        <position position="1"/>
    </location>
</feature>
<organism evidence="2 3">
    <name type="scientific">Gigaspora margarita</name>
    <dbReference type="NCBI Taxonomy" id="4874"/>
    <lineage>
        <taxon>Eukaryota</taxon>
        <taxon>Fungi</taxon>
        <taxon>Fungi incertae sedis</taxon>
        <taxon>Mucoromycota</taxon>
        <taxon>Glomeromycotina</taxon>
        <taxon>Glomeromycetes</taxon>
        <taxon>Diversisporales</taxon>
        <taxon>Gigasporaceae</taxon>
        <taxon>Gigaspora</taxon>
    </lineage>
</organism>
<accession>A0ABN7WJS8</accession>
<reference evidence="2 3" key="1">
    <citation type="submission" date="2021-06" db="EMBL/GenBank/DDBJ databases">
        <authorList>
            <person name="Kallberg Y."/>
            <person name="Tangrot J."/>
            <person name="Rosling A."/>
        </authorList>
    </citation>
    <scope>NUCLEOTIDE SEQUENCE [LARGE SCALE GENOMIC DNA]</scope>
    <source>
        <strain evidence="2 3">120-4 pot B 10/14</strain>
    </source>
</reference>
<feature type="region of interest" description="Disordered" evidence="1">
    <location>
        <begin position="13"/>
        <end position="51"/>
    </location>
</feature>
<feature type="compositionally biased region" description="Acidic residues" evidence="1">
    <location>
        <begin position="30"/>
        <end position="42"/>
    </location>
</feature>
<dbReference type="Proteomes" id="UP000789901">
    <property type="component" value="Unassembled WGS sequence"/>
</dbReference>
<evidence type="ECO:0000256" key="1">
    <source>
        <dbReference type="SAM" id="MobiDB-lite"/>
    </source>
</evidence>
<name>A0ABN7WJS8_GIGMA</name>
<evidence type="ECO:0000313" key="2">
    <source>
        <dbReference type="EMBL" id="CAG8833717.1"/>
    </source>
</evidence>
<keyword evidence="3" id="KW-1185">Reference proteome</keyword>
<evidence type="ECO:0000313" key="3">
    <source>
        <dbReference type="Proteomes" id="UP000789901"/>
    </source>
</evidence>
<feature type="non-terminal residue" evidence="2">
    <location>
        <position position="174"/>
    </location>
</feature>